<proteinExistence type="predicted"/>
<dbReference type="GO" id="GO:0004523">
    <property type="term" value="F:RNA-DNA hybrid ribonuclease activity"/>
    <property type="evidence" value="ECO:0007669"/>
    <property type="project" value="InterPro"/>
</dbReference>
<dbReference type="InterPro" id="IPR044730">
    <property type="entry name" value="RNase_H-like_dom_plant"/>
</dbReference>
<keyword evidence="3" id="KW-1185">Reference proteome</keyword>
<evidence type="ECO:0000313" key="3">
    <source>
        <dbReference type="Proteomes" id="UP000811609"/>
    </source>
</evidence>
<dbReference type="AlphaFoldDB" id="A0A8T1R5Z0"/>
<dbReference type="InterPro" id="IPR002156">
    <property type="entry name" value="RNaseH_domain"/>
</dbReference>
<dbReference type="EMBL" id="CM031811">
    <property type="protein sequence ID" value="KAG6661894.1"/>
    <property type="molecule type" value="Genomic_DNA"/>
</dbReference>
<reference evidence="2" key="1">
    <citation type="submission" date="2020-12" db="EMBL/GenBank/DDBJ databases">
        <title>WGS assembly of Carya illinoinensis cv. Pawnee.</title>
        <authorList>
            <person name="Platts A."/>
            <person name="Shu S."/>
            <person name="Wright S."/>
            <person name="Barry K."/>
            <person name="Edger P."/>
            <person name="Pires J.C."/>
            <person name="Schmutz J."/>
        </authorList>
    </citation>
    <scope>NUCLEOTIDE SEQUENCE</scope>
    <source>
        <tissue evidence="2">Leaf</tissue>
    </source>
</reference>
<dbReference type="InterPro" id="IPR052929">
    <property type="entry name" value="RNase_H-like_EbsB-rel"/>
</dbReference>
<sequence>MVAVFHADSKVAVLIDKHKGEWDEPQIKIIFHKKEAEKILSIPLSKGRAKDRMYWGPSKKEFFSVRSAYFLHLKNREKAKVESSYEVKEDERWRSICDLDVTGVTKLVLWKAGNDLLPTKVNLFKRGGTQDKKCPMCECPAANDIWGEVNSYVQKSNKQEDDFLLLWQKLMSVLKRNQLEEMIVLFRRIWLRRNGYVFEQRVECPRNLIISAKASVKNFQEAHSFCKPTGKESNDGQVQNRGVNLRWERPGRDYVKINWNASLDTKMKLMGIGIMIRDEKGEALVTLCDQKTNVEDATVAECIALRKAVELWDAKEVISSVKSEDEVLTCYGPIAEDVKDFFKHILNWTIWFAYREKNMVAHTLAKKALALDEEKVWIEDVPDFIVGCLNRDKFCND</sequence>
<name>A0A8T1R5Z0_CARIL</name>
<dbReference type="CDD" id="cd06222">
    <property type="entry name" value="RNase_H_like"/>
    <property type="match status" value="1"/>
</dbReference>
<dbReference type="GO" id="GO:0003676">
    <property type="term" value="F:nucleic acid binding"/>
    <property type="evidence" value="ECO:0007669"/>
    <property type="project" value="InterPro"/>
</dbReference>
<protein>
    <recommendedName>
        <fullName evidence="1">RNase H type-1 domain-containing protein</fullName>
    </recommendedName>
</protein>
<feature type="domain" description="RNase H type-1" evidence="1">
    <location>
        <begin position="263"/>
        <end position="368"/>
    </location>
</feature>
<dbReference type="PANTHER" id="PTHR47074:SF48">
    <property type="entry name" value="POLYNUCLEOTIDYL TRANSFERASE, RIBONUCLEASE H-LIKE SUPERFAMILY PROTEIN"/>
    <property type="match status" value="1"/>
</dbReference>
<evidence type="ECO:0000259" key="1">
    <source>
        <dbReference type="Pfam" id="PF13456"/>
    </source>
</evidence>
<comment type="caution">
    <text evidence="2">The sequence shown here is derived from an EMBL/GenBank/DDBJ whole genome shotgun (WGS) entry which is preliminary data.</text>
</comment>
<gene>
    <name evidence="2" type="ORF">CIPAW_03G206600</name>
</gene>
<evidence type="ECO:0000313" key="2">
    <source>
        <dbReference type="EMBL" id="KAG6661894.1"/>
    </source>
</evidence>
<dbReference type="Pfam" id="PF13456">
    <property type="entry name" value="RVT_3"/>
    <property type="match status" value="1"/>
</dbReference>
<organism evidence="2 3">
    <name type="scientific">Carya illinoinensis</name>
    <name type="common">Pecan</name>
    <dbReference type="NCBI Taxonomy" id="32201"/>
    <lineage>
        <taxon>Eukaryota</taxon>
        <taxon>Viridiplantae</taxon>
        <taxon>Streptophyta</taxon>
        <taxon>Embryophyta</taxon>
        <taxon>Tracheophyta</taxon>
        <taxon>Spermatophyta</taxon>
        <taxon>Magnoliopsida</taxon>
        <taxon>eudicotyledons</taxon>
        <taxon>Gunneridae</taxon>
        <taxon>Pentapetalae</taxon>
        <taxon>rosids</taxon>
        <taxon>fabids</taxon>
        <taxon>Fagales</taxon>
        <taxon>Juglandaceae</taxon>
        <taxon>Carya</taxon>
    </lineage>
</organism>
<dbReference type="Proteomes" id="UP000811609">
    <property type="component" value="Chromosome 3"/>
</dbReference>
<accession>A0A8T1R5Z0</accession>
<dbReference type="PANTHER" id="PTHR47074">
    <property type="entry name" value="BNAC02G40300D PROTEIN"/>
    <property type="match status" value="1"/>
</dbReference>